<accession>A0A8D8C785</accession>
<evidence type="ECO:0000256" key="1">
    <source>
        <dbReference type="SAM" id="SignalP"/>
    </source>
</evidence>
<evidence type="ECO:0000313" key="2">
    <source>
        <dbReference type="EMBL" id="CAG6485091.1"/>
    </source>
</evidence>
<proteinExistence type="predicted"/>
<keyword evidence="1" id="KW-0732">Signal</keyword>
<sequence length="150" mass="17089">MRSRALRTLVLLLAVCRAVAPFQTTETESKLLRLAVPRVHVQLQKCFALLQQVFSVAHRTAFVLSNSRRVGLRRWRRCAGVRVRHFGLLGRLRPFAALQHCLLVPQNFHHLLVLGESTTRNTGFPDLPCRHVKLRSGQVGDDGLRKFVHL</sequence>
<protein>
    <submittedName>
        <fullName evidence="2">(northern house mosquito) hypothetical protein</fullName>
    </submittedName>
</protein>
<feature type="signal peptide" evidence="1">
    <location>
        <begin position="1"/>
        <end position="21"/>
    </location>
</feature>
<reference evidence="2" key="1">
    <citation type="submission" date="2021-05" db="EMBL/GenBank/DDBJ databases">
        <authorList>
            <person name="Alioto T."/>
            <person name="Alioto T."/>
            <person name="Gomez Garrido J."/>
        </authorList>
    </citation>
    <scope>NUCLEOTIDE SEQUENCE</scope>
</reference>
<dbReference type="AlphaFoldDB" id="A0A8D8C785"/>
<name>A0A8D8C785_CULPI</name>
<feature type="chain" id="PRO_5034195001" evidence="1">
    <location>
        <begin position="22"/>
        <end position="150"/>
    </location>
</feature>
<dbReference type="EMBL" id="HBUE01100423">
    <property type="protein sequence ID" value="CAG6485091.1"/>
    <property type="molecule type" value="Transcribed_RNA"/>
</dbReference>
<organism evidence="2">
    <name type="scientific">Culex pipiens</name>
    <name type="common">House mosquito</name>
    <dbReference type="NCBI Taxonomy" id="7175"/>
    <lineage>
        <taxon>Eukaryota</taxon>
        <taxon>Metazoa</taxon>
        <taxon>Ecdysozoa</taxon>
        <taxon>Arthropoda</taxon>
        <taxon>Hexapoda</taxon>
        <taxon>Insecta</taxon>
        <taxon>Pterygota</taxon>
        <taxon>Neoptera</taxon>
        <taxon>Endopterygota</taxon>
        <taxon>Diptera</taxon>
        <taxon>Nematocera</taxon>
        <taxon>Culicoidea</taxon>
        <taxon>Culicidae</taxon>
        <taxon>Culicinae</taxon>
        <taxon>Culicini</taxon>
        <taxon>Culex</taxon>
        <taxon>Culex</taxon>
    </lineage>
</organism>